<dbReference type="Gene3D" id="2.60.120.200">
    <property type="match status" value="1"/>
</dbReference>
<dbReference type="EnsemblMetazoa" id="PPA07011.1">
    <property type="protein sequence ID" value="PPA07011.1"/>
    <property type="gene ID" value="WBGene00096565"/>
</dbReference>
<feature type="compositionally biased region" description="Acidic residues" evidence="1">
    <location>
        <begin position="337"/>
        <end position="349"/>
    </location>
</feature>
<dbReference type="Proteomes" id="UP000005239">
    <property type="component" value="Unassembled WGS sequence"/>
</dbReference>
<accession>A0A2A6B595</accession>
<evidence type="ECO:0000256" key="1">
    <source>
        <dbReference type="SAM" id="MobiDB-lite"/>
    </source>
</evidence>
<proteinExistence type="predicted"/>
<protein>
    <submittedName>
        <fullName evidence="2">Mam-7</fullName>
    </submittedName>
</protein>
<dbReference type="OrthoDB" id="5853260at2759"/>
<dbReference type="AlphaFoldDB" id="A0A2A6B595"/>
<feature type="compositionally biased region" description="Basic and acidic residues" evidence="1">
    <location>
        <begin position="263"/>
        <end position="276"/>
    </location>
</feature>
<reference evidence="3" key="1">
    <citation type="journal article" date="2008" name="Nat. Genet.">
        <title>The Pristionchus pacificus genome provides a unique perspective on nematode lifestyle and parasitism.</title>
        <authorList>
            <person name="Dieterich C."/>
            <person name="Clifton S.W."/>
            <person name="Schuster L.N."/>
            <person name="Chinwalla A."/>
            <person name="Delehaunty K."/>
            <person name="Dinkelacker I."/>
            <person name="Fulton L."/>
            <person name="Fulton R."/>
            <person name="Godfrey J."/>
            <person name="Minx P."/>
            <person name="Mitreva M."/>
            <person name="Roeseler W."/>
            <person name="Tian H."/>
            <person name="Witte H."/>
            <person name="Yang S.P."/>
            <person name="Wilson R.K."/>
            <person name="Sommer R.J."/>
        </authorList>
    </citation>
    <scope>NUCLEOTIDE SEQUENCE [LARGE SCALE GENOMIC DNA]</scope>
    <source>
        <strain evidence="3">PS312</strain>
    </source>
</reference>
<dbReference type="InterPro" id="IPR013320">
    <property type="entry name" value="ConA-like_dom_sf"/>
</dbReference>
<keyword evidence="3" id="KW-1185">Reference proteome</keyword>
<organism evidence="2 3">
    <name type="scientific">Pristionchus pacificus</name>
    <name type="common">Parasitic nematode worm</name>
    <dbReference type="NCBI Taxonomy" id="54126"/>
    <lineage>
        <taxon>Eukaryota</taxon>
        <taxon>Metazoa</taxon>
        <taxon>Ecdysozoa</taxon>
        <taxon>Nematoda</taxon>
        <taxon>Chromadorea</taxon>
        <taxon>Rhabditida</taxon>
        <taxon>Rhabditina</taxon>
        <taxon>Diplogasteromorpha</taxon>
        <taxon>Diplogasteroidea</taxon>
        <taxon>Neodiplogasteridae</taxon>
        <taxon>Pristionchus</taxon>
    </lineage>
</organism>
<feature type="compositionally biased region" description="Acidic residues" evidence="1">
    <location>
        <begin position="277"/>
        <end position="286"/>
    </location>
</feature>
<accession>A0A8R1YBY8</accession>
<feature type="compositionally biased region" description="Basic and acidic residues" evidence="1">
    <location>
        <begin position="305"/>
        <end position="318"/>
    </location>
</feature>
<name>A0A2A6B595_PRIPA</name>
<feature type="region of interest" description="Disordered" evidence="1">
    <location>
        <begin position="211"/>
        <end position="230"/>
    </location>
</feature>
<dbReference type="SUPFAM" id="SSF49899">
    <property type="entry name" value="Concanavalin A-like lectins/glucanases"/>
    <property type="match status" value="1"/>
</dbReference>
<sequence length="549" mass="60703">MPLADSCSSFDGSSLTHLLTAPSPQPTLTSGVTDATGIQAMLSRALGQQTHVGKTGQPIQLGATVPTHHTDWVFDAAELACADFDENCRWKNVEGIFVDQMDWYQGSGFLDQGRLQVATGTHISPVGYWSSPEVHIRVCTRKSSALLPTGYDHCSPPLDDPKPGPVRVALPDGGREPFQIFIIADNFVYQATSLQGGFAIIDDIEYTADMCGDETDNGPGASSNSLEGTPFPKLVDLAEKEQQKGVVMKSSITRRGPLPVSQETREFIKTVEGGRENEEEEEDQEETKDMPPLRPSKKFIPARENMSREEMRASRERIGPPGSQPASRRPPGRSNGVDDDEEDKDEELSLADFTAMSVDGSIDRFLSMMKEQSQKSKQHGQQLQSACDVLNCRFSEGDCDGMLAGTEWHTSDRPVGNPLTGIRGDASLLPYNKEGSFAYIRGPRPHSRLQTQPFHLSQDAFFIFAYHKIDPQSAFRVYAKQTGKDKETLLFDAPVLAKNSSRRWFREGRVLPAGDYDYIVFEVHSLSSNNYIGLDEILVLNVDRQLMCT</sequence>
<gene>
    <name evidence="2" type="primary">WBGene00096565</name>
</gene>
<feature type="region of interest" description="Disordered" evidence="1">
    <location>
        <begin position="242"/>
        <end position="349"/>
    </location>
</feature>
<evidence type="ECO:0000313" key="3">
    <source>
        <dbReference type="Proteomes" id="UP000005239"/>
    </source>
</evidence>
<reference evidence="2" key="2">
    <citation type="submission" date="2022-06" db="UniProtKB">
        <authorList>
            <consortium name="EnsemblMetazoa"/>
        </authorList>
    </citation>
    <scope>IDENTIFICATION</scope>
    <source>
        <strain evidence="2">PS312</strain>
    </source>
</reference>
<evidence type="ECO:0000313" key="2">
    <source>
        <dbReference type="EnsemblMetazoa" id="PPA07011.1"/>
    </source>
</evidence>